<evidence type="ECO:0000256" key="4">
    <source>
        <dbReference type="ARBA" id="ARBA00011738"/>
    </source>
</evidence>
<evidence type="ECO:0000259" key="8">
    <source>
        <dbReference type="SMART" id="SM00471"/>
    </source>
</evidence>
<dbReference type="InterPro" id="IPR039356">
    <property type="entry name" value="YfbR/HDDC2"/>
</dbReference>
<dbReference type="InterPro" id="IPR006674">
    <property type="entry name" value="HD_domain"/>
</dbReference>
<evidence type="ECO:0000313" key="9">
    <source>
        <dbReference type="EMBL" id="PIU10770.1"/>
    </source>
</evidence>
<dbReference type="EMBL" id="PEXX01000025">
    <property type="protein sequence ID" value="PIU10770.1"/>
    <property type="molecule type" value="Genomic_DNA"/>
</dbReference>
<keyword evidence="7 9" id="KW-0378">Hydrolase</keyword>
<comment type="catalytic activity">
    <reaction evidence="1">
        <text>a 2'-deoxyribonucleoside 5'-phosphate + H2O = a 2'-deoxyribonucleoside + phosphate</text>
        <dbReference type="Rhea" id="RHEA:36167"/>
        <dbReference type="ChEBI" id="CHEBI:15377"/>
        <dbReference type="ChEBI" id="CHEBI:18274"/>
        <dbReference type="ChEBI" id="CHEBI:43474"/>
        <dbReference type="ChEBI" id="CHEBI:65317"/>
        <dbReference type="EC" id="3.1.3.89"/>
    </reaction>
</comment>
<evidence type="ECO:0000256" key="6">
    <source>
        <dbReference type="ARBA" id="ARBA00022723"/>
    </source>
</evidence>
<organism evidence="9 10">
    <name type="scientific">Candidatus Kuenenbacteria bacterium CG08_land_8_20_14_0_20_37_23</name>
    <dbReference type="NCBI Taxonomy" id="1974617"/>
    <lineage>
        <taxon>Bacteria</taxon>
        <taxon>Candidatus Kueneniibacteriota</taxon>
    </lineage>
</organism>
<dbReference type="AlphaFoldDB" id="A0A2M6XT00"/>
<protein>
    <recommendedName>
        <fullName evidence="5">5'-deoxynucleotidase</fullName>
        <ecNumber evidence="5">3.1.3.89</ecNumber>
    </recommendedName>
</protein>
<sequence>MLQPNIKKITNFIFELNQLKRQKNTGFKLCGVKDPYSTADHIWRAAQIGYILAELEKADAEKVVSIILIHDNGETRVSDQHKVAARYYSKKEAEEKSFNDQLDGLGETIAKKWKKYSREFELRNTPEGIIAKDADWLEQAFQAKEYMEIGYPMVENWIANVEKALETASAKRIIKQMKKTGFTDWWQGLKKMTYKKLYR</sequence>
<comment type="cofactor">
    <cofactor evidence="2">
        <name>Mn(2+)</name>
        <dbReference type="ChEBI" id="CHEBI:29035"/>
    </cofactor>
</comment>
<name>A0A2M6XT00_9BACT</name>
<comment type="cofactor">
    <cofactor evidence="3">
        <name>Co(2+)</name>
        <dbReference type="ChEBI" id="CHEBI:48828"/>
    </cofactor>
</comment>
<evidence type="ECO:0000256" key="3">
    <source>
        <dbReference type="ARBA" id="ARBA00001941"/>
    </source>
</evidence>
<evidence type="ECO:0000256" key="5">
    <source>
        <dbReference type="ARBA" id="ARBA00012964"/>
    </source>
</evidence>
<dbReference type="SMART" id="SM00471">
    <property type="entry name" value="HDc"/>
    <property type="match status" value="1"/>
</dbReference>
<accession>A0A2M6XT00</accession>
<dbReference type="CDD" id="cd00077">
    <property type="entry name" value="HDc"/>
    <property type="match status" value="1"/>
</dbReference>
<dbReference type="PANTHER" id="PTHR11845">
    <property type="entry name" value="5'-DEOXYNUCLEOTIDASE HDDC2"/>
    <property type="match status" value="1"/>
</dbReference>
<dbReference type="GO" id="GO:0005737">
    <property type="term" value="C:cytoplasm"/>
    <property type="evidence" value="ECO:0007669"/>
    <property type="project" value="TreeGrafter"/>
</dbReference>
<dbReference type="PANTHER" id="PTHR11845:SF13">
    <property type="entry name" value="5'-DEOXYNUCLEOTIDASE HDDC2"/>
    <property type="match status" value="1"/>
</dbReference>
<dbReference type="Proteomes" id="UP000230586">
    <property type="component" value="Unassembled WGS sequence"/>
</dbReference>
<dbReference type="Gene3D" id="1.10.3210.10">
    <property type="entry name" value="Hypothetical protein af1432"/>
    <property type="match status" value="1"/>
</dbReference>
<comment type="caution">
    <text evidence="9">The sequence shown here is derived from an EMBL/GenBank/DDBJ whole genome shotgun (WGS) entry which is preliminary data.</text>
</comment>
<proteinExistence type="predicted"/>
<evidence type="ECO:0000313" key="10">
    <source>
        <dbReference type="Proteomes" id="UP000230586"/>
    </source>
</evidence>
<dbReference type="Pfam" id="PF13023">
    <property type="entry name" value="HD_3"/>
    <property type="match status" value="1"/>
</dbReference>
<comment type="subunit">
    <text evidence="4">Homodimer.</text>
</comment>
<dbReference type="EC" id="3.1.3.89" evidence="5"/>
<dbReference type="InterPro" id="IPR003607">
    <property type="entry name" value="HD/PDEase_dom"/>
</dbReference>
<dbReference type="SUPFAM" id="SSF109604">
    <property type="entry name" value="HD-domain/PDEase-like"/>
    <property type="match status" value="1"/>
</dbReference>
<evidence type="ECO:0000256" key="2">
    <source>
        <dbReference type="ARBA" id="ARBA00001936"/>
    </source>
</evidence>
<feature type="domain" description="HD/PDEase" evidence="8">
    <location>
        <begin position="34"/>
        <end position="149"/>
    </location>
</feature>
<gene>
    <name evidence="9" type="ORF">COT27_01355</name>
</gene>
<evidence type="ECO:0000256" key="1">
    <source>
        <dbReference type="ARBA" id="ARBA00001638"/>
    </source>
</evidence>
<dbReference type="GO" id="GO:0002953">
    <property type="term" value="F:5'-deoxynucleotidase activity"/>
    <property type="evidence" value="ECO:0007669"/>
    <property type="project" value="UniProtKB-EC"/>
</dbReference>
<dbReference type="GO" id="GO:0046872">
    <property type="term" value="F:metal ion binding"/>
    <property type="evidence" value="ECO:0007669"/>
    <property type="project" value="UniProtKB-KW"/>
</dbReference>
<evidence type="ECO:0000256" key="7">
    <source>
        <dbReference type="ARBA" id="ARBA00022801"/>
    </source>
</evidence>
<keyword evidence="6" id="KW-0479">Metal-binding</keyword>
<reference evidence="10" key="1">
    <citation type="submission" date="2017-09" db="EMBL/GenBank/DDBJ databases">
        <title>Depth-based differentiation of microbial function through sediment-hosted aquifers and enrichment of novel symbionts in the deep terrestrial subsurface.</title>
        <authorList>
            <person name="Probst A.J."/>
            <person name="Ladd B."/>
            <person name="Jarett J.K."/>
            <person name="Geller-Mcgrath D.E."/>
            <person name="Sieber C.M.K."/>
            <person name="Emerson J.B."/>
            <person name="Anantharaman K."/>
            <person name="Thomas B.C."/>
            <person name="Malmstrom R."/>
            <person name="Stieglmeier M."/>
            <person name="Klingl A."/>
            <person name="Woyke T."/>
            <person name="Ryan C.M."/>
            <person name="Banfield J.F."/>
        </authorList>
    </citation>
    <scope>NUCLEOTIDE SEQUENCE [LARGE SCALE GENOMIC DNA]</scope>
</reference>